<accession>A0A1W1BX88</accession>
<evidence type="ECO:0008006" key="2">
    <source>
        <dbReference type="Google" id="ProtNLM"/>
    </source>
</evidence>
<proteinExistence type="predicted"/>
<sequence length="472" mass="55208">MKILSQVVDTIKLHLYLPDVLDIKSYSEYVKFVDTLKSLKSEAQMIHHSNNDMRFVNHSIGGAQFRVMATTFQGFSVTIKNNDLTISFKTVNIKKNDASSDKEIFTHTHNPIIKIEFRASFLARFGHKSALDYTIDFMKKFILSDFTIKISEIHLATDIQGYNFTELDYFRFKTRKRNNVKHTSDEQIDNIYYTGRKFTGLTFGSGDEMLRIYDKTEEIRKYPDKAFIREFAWRHNPDYDLDERVWRIEIQYRRSKLKTLYTKKEGLLDGYSNILNSLPDLWGRALEIVEHKDLSDKHCIEMITGYAQDKNGYHLITKEAIKKRYQRAETSDLWNMLKTWHCSIPESVDVYKAPKTGAFQWVSNSIKSLLSTLLKYAGDLTPKILEDAFIRANDETREKNGYTLIDNAYINTLNYIANVKQFMDRNGVYIPLSKVLEVNLGAYVREVTINLFDNKYSEQRVLHLNRALQRVS</sequence>
<reference evidence="1" key="1">
    <citation type="submission" date="2016-10" db="EMBL/GenBank/DDBJ databases">
        <authorList>
            <person name="de Groot N.N."/>
        </authorList>
    </citation>
    <scope>NUCLEOTIDE SEQUENCE</scope>
</reference>
<protein>
    <recommendedName>
        <fullName evidence="2">Replication initiation factor</fullName>
    </recommendedName>
</protein>
<evidence type="ECO:0000313" key="1">
    <source>
        <dbReference type="EMBL" id="SFV58210.1"/>
    </source>
</evidence>
<name>A0A1W1BX88_9ZZZZ</name>
<gene>
    <name evidence="1" type="ORF">MNB_SM-7-1313</name>
</gene>
<dbReference type="EMBL" id="FPHB01000042">
    <property type="protein sequence ID" value="SFV58210.1"/>
    <property type="molecule type" value="Genomic_DNA"/>
</dbReference>
<organism evidence="1">
    <name type="scientific">hydrothermal vent metagenome</name>
    <dbReference type="NCBI Taxonomy" id="652676"/>
    <lineage>
        <taxon>unclassified sequences</taxon>
        <taxon>metagenomes</taxon>
        <taxon>ecological metagenomes</taxon>
    </lineage>
</organism>
<dbReference type="AlphaFoldDB" id="A0A1W1BX88"/>